<keyword evidence="14" id="KW-1185">Reference proteome</keyword>
<evidence type="ECO:0000256" key="6">
    <source>
        <dbReference type="ARBA" id="ARBA00022741"/>
    </source>
</evidence>
<dbReference type="AlphaFoldDB" id="A0A1B0GMG3"/>
<keyword evidence="3 10" id="KW-0690">Ribosome biogenesis</keyword>
<evidence type="ECO:0000256" key="5">
    <source>
        <dbReference type="ARBA" id="ARBA00022679"/>
    </source>
</evidence>
<comment type="subunit">
    <text evidence="10">Monomer and homodimer. Interacts with small ribosomal subunit protein uS11. Not a structural component of 43S pre-ribosomes, but transiently interacts with them by binding to uS11.</text>
</comment>
<evidence type="ECO:0000256" key="2">
    <source>
        <dbReference type="ARBA" id="ARBA00022490"/>
    </source>
</evidence>
<keyword evidence="4 10" id="KW-0698">rRNA processing</keyword>
<comment type="caution">
    <text evidence="10">Lacks conserved residue(s) required for the propagation of feature annotation.</text>
</comment>
<evidence type="ECO:0000256" key="7">
    <source>
        <dbReference type="ARBA" id="ARBA00022777"/>
    </source>
</evidence>
<proteinExistence type="inferred from homology"/>
<dbReference type="InterPro" id="IPR048821">
    <property type="entry name" value="PDE12-like_N"/>
</dbReference>
<dbReference type="VEuPathDB" id="VectorBase:PPAI002344"/>
<dbReference type="Pfam" id="PF13238">
    <property type="entry name" value="AAA_18"/>
    <property type="match status" value="1"/>
</dbReference>
<evidence type="ECO:0000256" key="4">
    <source>
        <dbReference type="ARBA" id="ARBA00022552"/>
    </source>
</evidence>
<evidence type="ECO:0000256" key="3">
    <source>
        <dbReference type="ARBA" id="ARBA00022517"/>
    </source>
</evidence>
<evidence type="ECO:0000313" key="13">
    <source>
        <dbReference type="EnsemblMetazoa" id="PPAI002344-PA"/>
    </source>
</evidence>
<dbReference type="InterPro" id="IPR027417">
    <property type="entry name" value="P-loop_NTPase"/>
</dbReference>
<dbReference type="GO" id="GO:0005737">
    <property type="term" value="C:cytoplasm"/>
    <property type="evidence" value="ECO:0007669"/>
    <property type="project" value="UniProtKB-SubCell"/>
</dbReference>
<comment type="similarity">
    <text evidence="10">Belongs to the adenylate kinase family. AK6 subfamily.</text>
</comment>
<keyword evidence="8 10" id="KW-0067">ATP-binding</keyword>
<dbReference type="GO" id="GO:0016887">
    <property type="term" value="F:ATP hydrolysis activity"/>
    <property type="evidence" value="ECO:0007669"/>
    <property type="project" value="UniProtKB-UniRule"/>
</dbReference>
<keyword evidence="6 10" id="KW-0547">Nucleotide-binding</keyword>
<comment type="function">
    <text evidence="10">Broad-specificity nucleoside monophosphate (NMP) kinase that catalyzes the reversible transfer of the terminal phosphate group between nucleoside triphosphates and monophosphates. Has also ATPase activity. Involved in the late cytoplasmic maturation steps of the 40S ribosomal particles, specifically 18S rRNA maturation. While NMP activity is not required for ribosome maturation, ATPase activity is. Associates transiently with small ribosomal subunit protein uS11. ATP hydrolysis breaks the interaction with uS11. May temporarily remove uS11 from the ribosome to enable a conformational change of the ribosomal RNA that is needed for the final maturation step of the small ribosomal subunit. Its NMP activity may have a role in nuclear energy homeostasis.</text>
</comment>
<dbReference type="GO" id="GO:0005524">
    <property type="term" value="F:ATP binding"/>
    <property type="evidence" value="ECO:0007669"/>
    <property type="project" value="UniProtKB-KW"/>
</dbReference>
<feature type="region of interest" description="LID" evidence="10">
    <location>
        <begin position="109"/>
        <end position="119"/>
    </location>
</feature>
<keyword evidence="9 10" id="KW-0539">Nucleus</keyword>
<dbReference type="EMBL" id="AJVK01011465">
    <property type="status" value="NOT_ANNOTATED_CDS"/>
    <property type="molecule type" value="Genomic_DNA"/>
</dbReference>
<keyword evidence="2 10" id="KW-0963">Cytoplasm</keyword>
<comment type="catalytic activity">
    <reaction evidence="10">
        <text>ATP + H2O = ADP + phosphate + H(+)</text>
        <dbReference type="Rhea" id="RHEA:13065"/>
        <dbReference type="ChEBI" id="CHEBI:15377"/>
        <dbReference type="ChEBI" id="CHEBI:15378"/>
        <dbReference type="ChEBI" id="CHEBI:30616"/>
        <dbReference type="ChEBI" id="CHEBI:43474"/>
        <dbReference type="ChEBI" id="CHEBI:456216"/>
    </reaction>
</comment>
<dbReference type="SUPFAM" id="SSF52540">
    <property type="entry name" value="P-loop containing nucleoside triphosphate hydrolases"/>
    <property type="match status" value="1"/>
</dbReference>
<dbReference type="GO" id="GO:0005634">
    <property type="term" value="C:nucleus"/>
    <property type="evidence" value="ECO:0007669"/>
    <property type="project" value="UniProtKB-SubCell"/>
</dbReference>
<dbReference type="EnsemblMetazoa" id="PPAI002344-RA">
    <property type="protein sequence ID" value="PPAI002344-PA"/>
    <property type="gene ID" value="PPAI002344"/>
</dbReference>
<evidence type="ECO:0000313" key="14">
    <source>
        <dbReference type="Proteomes" id="UP000092462"/>
    </source>
</evidence>
<dbReference type="Pfam" id="PF21171">
    <property type="entry name" value="PDE12-like_N"/>
    <property type="match status" value="1"/>
</dbReference>
<name>A0A1B0GMG3_PHLPP</name>
<feature type="binding site" evidence="10">
    <location>
        <position position="16"/>
    </location>
    <ligand>
        <name>ATP</name>
        <dbReference type="ChEBI" id="CHEBI:30616"/>
    </ligand>
</feature>
<feature type="binding site" evidence="10">
    <location>
        <position position="14"/>
    </location>
    <ligand>
        <name>ATP</name>
        <dbReference type="ChEBI" id="CHEBI:30616"/>
    </ligand>
</feature>
<dbReference type="FunFam" id="3.40.50.300:FF:000372">
    <property type="entry name" value="Adenylate kinase isoenzyme 6 homolog"/>
    <property type="match status" value="1"/>
</dbReference>
<feature type="domain" description="Endonuclease/exonuclease/phosphatase" evidence="11">
    <location>
        <begin position="370"/>
        <end position="653"/>
    </location>
</feature>
<feature type="binding site" evidence="10">
    <location>
        <position position="18"/>
    </location>
    <ligand>
        <name>ATP</name>
        <dbReference type="ChEBI" id="CHEBI:30616"/>
    </ligand>
</feature>
<feature type="domain" description="2',5'-phosphodiesterase 12-like N-terminal" evidence="12">
    <location>
        <begin position="245"/>
        <end position="341"/>
    </location>
</feature>
<feature type="binding site" evidence="10">
    <location>
        <position position="110"/>
    </location>
    <ligand>
        <name>ATP</name>
        <dbReference type="ChEBI" id="CHEBI:30616"/>
    </ligand>
</feature>
<dbReference type="PANTHER" id="PTHR12595">
    <property type="entry name" value="POS9-ACTIVATING FACTOR FAP7-RELATED"/>
    <property type="match status" value="1"/>
</dbReference>
<dbReference type="GO" id="GO:0042274">
    <property type="term" value="P:ribosomal small subunit biogenesis"/>
    <property type="evidence" value="ECO:0007669"/>
    <property type="project" value="UniProtKB-UniRule"/>
</dbReference>
<comment type="catalytic activity">
    <reaction evidence="1 10">
        <text>AMP + ATP = 2 ADP</text>
        <dbReference type="Rhea" id="RHEA:12973"/>
        <dbReference type="ChEBI" id="CHEBI:30616"/>
        <dbReference type="ChEBI" id="CHEBI:456215"/>
        <dbReference type="ChEBI" id="CHEBI:456216"/>
        <dbReference type="EC" id="2.7.4.3"/>
    </reaction>
</comment>
<sequence length="664" mass="75646">MKIQPNILITGTPGVGKSHLAKQVSEKLGLKWHNVSQIAKEHKFLEGFDKVLDCPILDEDAVIDHLEPQLEKGGNIVEYHACEMFPERWFDLVFVIRCNNTILYDRLAKRKYNDKKLHSNIECEIFQTILEEAQESYKEEIIHELVNETEEHLSQNIAKIEELRTRTNIEKEFNKRNKKKQKTKASEAGEAATQPTAPEITVQLTGAGNDLSEKTFQEILDTVSLRNSLELSILGQKLPVAINHPFVDNITLPTSILAGFLVYPHKVELSFASEDDCIFIWYRGLLPKSGKLVEVEFQEVGRGFTYFAKPEDVNYHLKVECIPRRDDLEGPSVECVSKNPVQAGPGECPFDLRHNFTRTPLSGEQFRIGSYNLLADLYADSDFSRQELFPYCPPYALNIDYRKQLFIKELLGYNCDIICLQEVDAKIYDLDLERTFRVRDFGGDFKAKGETAEGLAIFYNKLRFRLINRFGINYGEELKSRDIFAGIQQKIQENGELFTRIVERSTALQVVALESLDNPGEVIVVANTHLYFHPDADHIRLLQFGLAMIFLEKHVLPQIEKDRPGARKSLIFAGDFNNPDQVIENVELKQPLPMSSACGIPEFTNFTAGFRACIDYIFYQTDNLQVTQVIPFPSVQELETHIAIPSVVFPSDHIALVADLALKK</sequence>
<organism evidence="13 14">
    <name type="scientific">Phlebotomus papatasi</name>
    <name type="common">Sandfly</name>
    <dbReference type="NCBI Taxonomy" id="29031"/>
    <lineage>
        <taxon>Eukaryota</taxon>
        <taxon>Metazoa</taxon>
        <taxon>Ecdysozoa</taxon>
        <taxon>Arthropoda</taxon>
        <taxon>Hexapoda</taxon>
        <taxon>Insecta</taxon>
        <taxon>Pterygota</taxon>
        <taxon>Neoptera</taxon>
        <taxon>Endopterygota</taxon>
        <taxon>Diptera</taxon>
        <taxon>Nematocera</taxon>
        <taxon>Psychodoidea</taxon>
        <taxon>Psychodidae</taxon>
        <taxon>Phlebotomus</taxon>
        <taxon>Phlebotomus</taxon>
    </lineage>
</organism>
<keyword evidence="7 10" id="KW-0418">Kinase</keyword>
<dbReference type="PANTHER" id="PTHR12595:SF0">
    <property type="entry name" value="ADENYLATE KINASE ISOENZYME 6"/>
    <property type="match status" value="1"/>
</dbReference>
<dbReference type="GO" id="GO:0006364">
    <property type="term" value="P:rRNA processing"/>
    <property type="evidence" value="ECO:0007669"/>
    <property type="project" value="UniProtKB-KW"/>
</dbReference>
<dbReference type="InterPro" id="IPR020618">
    <property type="entry name" value="Adenyl_kinase_AK6"/>
</dbReference>
<comment type="subcellular location">
    <subcellularLocation>
        <location evidence="10">Cytoplasm</location>
    </subcellularLocation>
    <subcellularLocation>
        <location evidence="10">Nucleus</location>
    </subcellularLocation>
</comment>
<dbReference type="GO" id="GO:0004017">
    <property type="term" value="F:AMP kinase activity"/>
    <property type="evidence" value="ECO:0007669"/>
    <property type="project" value="UniProtKB-UniRule"/>
</dbReference>
<dbReference type="Proteomes" id="UP000092462">
    <property type="component" value="Unassembled WGS sequence"/>
</dbReference>
<feature type="region of interest" description="NMPbind" evidence="10">
    <location>
        <begin position="34"/>
        <end position="57"/>
    </location>
</feature>
<dbReference type="Gene3D" id="3.40.50.300">
    <property type="entry name" value="P-loop containing nucleotide triphosphate hydrolases"/>
    <property type="match status" value="1"/>
</dbReference>
<accession>A0A1B0GMG3</accession>
<dbReference type="InterPro" id="IPR005135">
    <property type="entry name" value="Endo/exonuclease/phosphatase"/>
</dbReference>
<evidence type="ECO:0000259" key="11">
    <source>
        <dbReference type="Pfam" id="PF03372"/>
    </source>
</evidence>
<dbReference type="EC" id="2.7.4.3" evidence="10"/>
<dbReference type="VEuPathDB" id="VectorBase:PPAPM1_009283"/>
<reference evidence="13" key="1">
    <citation type="submission" date="2022-08" db="UniProtKB">
        <authorList>
            <consortium name="EnsemblMetazoa"/>
        </authorList>
    </citation>
    <scope>IDENTIFICATION</scope>
    <source>
        <strain evidence="13">Israel</strain>
    </source>
</reference>
<dbReference type="InterPro" id="IPR036691">
    <property type="entry name" value="Endo/exonu/phosph_ase_sf"/>
</dbReference>
<dbReference type="HAMAP" id="MF_00039">
    <property type="entry name" value="Adenylate_kinase_AK6"/>
    <property type="match status" value="1"/>
</dbReference>
<evidence type="ECO:0000256" key="1">
    <source>
        <dbReference type="ARBA" id="ARBA00000582"/>
    </source>
</evidence>
<feature type="binding site" evidence="10">
    <location>
        <position position="17"/>
    </location>
    <ligand>
        <name>ATP</name>
        <dbReference type="ChEBI" id="CHEBI:30616"/>
    </ligand>
</feature>
<evidence type="ECO:0000259" key="12">
    <source>
        <dbReference type="Pfam" id="PF21171"/>
    </source>
</evidence>
<protein>
    <recommendedName>
        <fullName evidence="10">Adenylate kinase isoenzyme 6 homolog</fullName>
        <shortName evidence="10">AK6</shortName>
        <ecNumber evidence="10">2.7.4.3</ecNumber>
    </recommendedName>
    <alternativeName>
        <fullName evidence="10">Dual activity adenylate kinase/ATPase</fullName>
        <shortName evidence="10">AK/ATPase</shortName>
    </alternativeName>
</protein>
<evidence type="ECO:0000256" key="8">
    <source>
        <dbReference type="ARBA" id="ARBA00022840"/>
    </source>
</evidence>
<dbReference type="Pfam" id="PF03372">
    <property type="entry name" value="Exo_endo_phos"/>
    <property type="match status" value="1"/>
</dbReference>
<evidence type="ECO:0000256" key="9">
    <source>
        <dbReference type="ARBA" id="ARBA00023242"/>
    </source>
</evidence>
<dbReference type="Gene3D" id="3.60.10.10">
    <property type="entry name" value="Endonuclease/exonuclease/phosphatase"/>
    <property type="match status" value="1"/>
</dbReference>
<dbReference type="SUPFAM" id="SSF56219">
    <property type="entry name" value="DNase I-like"/>
    <property type="match status" value="1"/>
</dbReference>
<dbReference type="VEuPathDB" id="VectorBase:PPAPM1_006066"/>
<evidence type="ECO:0000256" key="10">
    <source>
        <dbReference type="HAMAP-Rule" id="MF_03173"/>
    </source>
</evidence>
<keyword evidence="5 10" id="KW-0808">Transferase</keyword>